<sequence>MNERPALHVLGCGRAARAVARRLLETGLVRPGLIVNRSLSSARRAAEFLGAGEPAERLDERVADGWLMLGLPDGVLADSGGGIGRVCPWAPALVFHLSGSVEAAALEAIGALRAAVHPVRAFADPESAAARFEGTWCVAEGEDAALDLLRPVFEAAGGRWLPFSAGDKSAWHAATVAASNFLVTIQDLARELADRAGLPRAQAAEILCDLQQGALETLRERPPRDALTGPIERGDAGACRRLAAAASGLDPQRARLFHQLARATLELARDKRGERDEDRAIEALFPLTSD</sequence>
<organism evidence="3 4">
    <name type="scientific">Wenzhouxiangella sediminis</name>
    <dbReference type="NCBI Taxonomy" id="1792836"/>
    <lineage>
        <taxon>Bacteria</taxon>
        <taxon>Pseudomonadati</taxon>
        <taxon>Pseudomonadota</taxon>
        <taxon>Gammaproteobacteria</taxon>
        <taxon>Chromatiales</taxon>
        <taxon>Wenzhouxiangellaceae</taxon>
        <taxon>Wenzhouxiangella</taxon>
    </lineage>
</organism>
<gene>
    <name evidence="3" type="ORF">DZC52_02685</name>
</gene>
<dbReference type="InterPro" id="IPR037108">
    <property type="entry name" value="TM1727-like_C_sf"/>
</dbReference>
<keyword evidence="4" id="KW-1185">Reference proteome</keyword>
<evidence type="ECO:0000313" key="3">
    <source>
        <dbReference type="EMBL" id="RFF31917.1"/>
    </source>
</evidence>
<dbReference type="Proteomes" id="UP000260351">
    <property type="component" value="Unassembled WGS sequence"/>
</dbReference>
<keyword evidence="1" id="KW-0560">Oxidoreductase</keyword>
<protein>
    <submittedName>
        <fullName evidence="3">DUF2520 domain-containing protein</fullName>
    </submittedName>
</protein>
<dbReference type="PANTHER" id="PTHR40459">
    <property type="entry name" value="CONSERVED HYPOTHETICAL ALANINE AND LEUCINE RICH PROTEIN"/>
    <property type="match status" value="1"/>
</dbReference>
<dbReference type="Gene3D" id="1.10.1040.20">
    <property type="entry name" value="ProC-like, C-terminal domain"/>
    <property type="match status" value="1"/>
</dbReference>
<dbReference type="OrthoDB" id="8650434at2"/>
<name>A0A3E1KCG6_9GAMM</name>
<dbReference type="SUPFAM" id="SSF48179">
    <property type="entry name" value="6-phosphogluconate dehydrogenase C-terminal domain-like"/>
    <property type="match status" value="1"/>
</dbReference>
<dbReference type="Gene3D" id="3.40.50.720">
    <property type="entry name" value="NAD(P)-binding Rossmann-like Domain"/>
    <property type="match status" value="1"/>
</dbReference>
<dbReference type="RefSeq" id="WP_116649575.1">
    <property type="nucleotide sequence ID" value="NZ_QUZK01000014.1"/>
</dbReference>
<evidence type="ECO:0000313" key="4">
    <source>
        <dbReference type="Proteomes" id="UP000260351"/>
    </source>
</evidence>
<proteinExistence type="predicted"/>
<comment type="caution">
    <text evidence="3">The sequence shown here is derived from an EMBL/GenBank/DDBJ whole genome shotgun (WGS) entry which is preliminary data.</text>
</comment>
<accession>A0A3E1KCG6</accession>
<evidence type="ECO:0000256" key="1">
    <source>
        <dbReference type="ARBA" id="ARBA00023002"/>
    </source>
</evidence>
<dbReference type="InterPro" id="IPR018931">
    <property type="entry name" value="DUF2520"/>
</dbReference>
<feature type="domain" description="DUF2520" evidence="2">
    <location>
        <begin position="136"/>
        <end position="264"/>
    </location>
</feature>
<reference evidence="3 4" key="1">
    <citation type="submission" date="2018-08" db="EMBL/GenBank/DDBJ databases">
        <title>Wenzhouxiangella salilacus sp. nov., a novel bacterium isolated from a saline lake in Xinjiang Province, China.</title>
        <authorList>
            <person name="Han S."/>
        </authorList>
    </citation>
    <scope>NUCLEOTIDE SEQUENCE [LARGE SCALE GENOMIC DNA]</scope>
    <source>
        <strain evidence="3 4">XDB06</strain>
    </source>
</reference>
<dbReference type="GO" id="GO:0016491">
    <property type="term" value="F:oxidoreductase activity"/>
    <property type="evidence" value="ECO:0007669"/>
    <property type="project" value="UniProtKB-KW"/>
</dbReference>
<dbReference type="InterPro" id="IPR036291">
    <property type="entry name" value="NAD(P)-bd_dom_sf"/>
</dbReference>
<dbReference type="EMBL" id="QUZK01000014">
    <property type="protein sequence ID" value="RFF31917.1"/>
    <property type="molecule type" value="Genomic_DNA"/>
</dbReference>
<dbReference type="SUPFAM" id="SSF51735">
    <property type="entry name" value="NAD(P)-binding Rossmann-fold domains"/>
    <property type="match status" value="1"/>
</dbReference>
<dbReference type="PANTHER" id="PTHR40459:SF1">
    <property type="entry name" value="CONSERVED HYPOTHETICAL ALANINE AND LEUCINE RICH PROTEIN"/>
    <property type="match status" value="1"/>
</dbReference>
<evidence type="ECO:0000259" key="2">
    <source>
        <dbReference type="Pfam" id="PF10728"/>
    </source>
</evidence>
<dbReference type="AlphaFoldDB" id="A0A3E1KCG6"/>
<dbReference type="InterPro" id="IPR008927">
    <property type="entry name" value="6-PGluconate_DH-like_C_sf"/>
</dbReference>
<dbReference type="Pfam" id="PF10728">
    <property type="entry name" value="DUF2520"/>
    <property type="match status" value="1"/>
</dbReference>